<dbReference type="Proteomes" id="UP000183031">
    <property type="component" value="Unassembled WGS sequence"/>
</dbReference>
<dbReference type="PROSITE" id="PS50405">
    <property type="entry name" value="GST_CTER"/>
    <property type="match status" value="1"/>
</dbReference>
<dbReference type="RefSeq" id="WP_033633456.1">
    <property type="nucleotide sequence ID" value="NZ_CBCSIN010000001.1"/>
</dbReference>
<evidence type="ECO:0000313" key="3">
    <source>
        <dbReference type="EMBL" id="SCX86327.1"/>
    </source>
</evidence>
<dbReference type="SUPFAM" id="SSF47616">
    <property type="entry name" value="GST C-terminal domain-like"/>
    <property type="match status" value="1"/>
</dbReference>
<dbReference type="Pfam" id="PF13409">
    <property type="entry name" value="GST_N_2"/>
    <property type="match status" value="1"/>
</dbReference>
<dbReference type="InterPro" id="IPR010987">
    <property type="entry name" value="Glutathione-S-Trfase_C-like"/>
</dbReference>
<dbReference type="NCBIfam" id="NF007831">
    <property type="entry name" value="PRK10542.1"/>
    <property type="match status" value="1"/>
</dbReference>
<dbReference type="CDD" id="cd03057">
    <property type="entry name" value="GST_N_Beta"/>
    <property type="match status" value="1"/>
</dbReference>
<dbReference type="InterPro" id="IPR036282">
    <property type="entry name" value="Glutathione-S-Trfase_C_sf"/>
</dbReference>
<dbReference type="InterPro" id="IPR036249">
    <property type="entry name" value="Thioredoxin-like_sf"/>
</dbReference>
<sequence>MKLYFAPDACSLAPHIVLRELALPFTLIRVNNRSKRCADGEDFYCINPKGYVAALLLDDGNVITEGPAIVQYLADLRPESQLAPPPTAFERVRLQEWLNFITSEIHAGAAPLFNDALPDGAKALLRDKLRRRLGYLAQVLAQQTYLLGAHFSVADVYLFTVLRWMARFEISLSEWPPLQHYVARIAERASVRAALEAEAASEEVK</sequence>
<evidence type="ECO:0000259" key="1">
    <source>
        <dbReference type="PROSITE" id="PS50404"/>
    </source>
</evidence>
<proteinExistence type="predicted"/>
<reference evidence="3 4" key="1">
    <citation type="submission" date="2016-10" db="EMBL/GenBank/DDBJ databases">
        <authorList>
            <person name="Varghese N."/>
            <person name="Submissions S."/>
        </authorList>
    </citation>
    <scope>NUCLEOTIDE SEQUENCE [LARGE SCALE GENOMIC DNA]</scope>
    <source>
        <strain evidence="3 4">CGMCC 1.6853</strain>
    </source>
</reference>
<dbReference type="PANTHER" id="PTHR44051">
    <property type="entry name" value="GLUTATHIONE S-TRANSFERASE-RELATED"/>
    <property type="match status" value="1"/>
</dbReference>
<organism evidence="3 4">
    <name type="scientific">Serratia nematodiphila</name>
    <dbReference type="NCBI Taxonomy" id="458197"/>
    <lineage>
        <taxon>Bacteria</taxon>
        <taxon>Pseudomonadati</taxon>
        <taxon>Pseudomonadota</taxon>
        <taxon>Gammaproteobacteria</taxon>
        <taxon>Enterobacterales</taxon>
        <taxon>Yersiniaceae</taxon>
        <taxon>Serratia</taxon>
    </lineage>
</organism>
<accession>A0A1G5B8B5</accession>
<dbReference type="Gene3D" id="1.20.1050.10">
    <property type="match status" value="1"/>
</dbReference>
<dbReference type="InterPro" id="IPR004046">
    <property type="entry name" value="GST_C"/>
</dbReference>
<dbReference type="InterPro" id="IPR040079">
    <property type="entry name" value="Glutathione_S-Trfase"/>
</dbReference>
<dbReference type="SUPFAM" id="SSF52833">
    <property type="entry name" value="Thioredoxin-like"/>
    <property type="match status" value="1"/>
</dbReference>
<dbReference type="PROSITE" id="PS50404">
    <property type="entry name" value="GST_NTER"/>
    <property type="match status" value="1"/>
</dbReference>
<evidence type="ECO:0000313" key="4">
    <source>
        <dbReference type="Proteomes" id="UP000183031"/>
    </source>
</evidence>
<dbReference type="Gene3D" id="3.40.30.10">
    <property type="entry name" value="Glutaredoxin"/>
    <property type="match status" value="1"/>
</dbReference>
<comment type="caution">
    <text evidence="3">The sequence shown here is derived from an EMBL/GenBank/DDBJ whole genome shotgun (WGS) entry which is preliminary data.</text>
</comment>
<gene>
    <name evidence="3" type="ORF">SAMN02927935_00334</name>
</gene>
<feature type="domain" description="GST C-terminal" evidence="2">
    <location>
        <begin position="87"/>
        <end position="205"/>
    </location>
</feature>
<dbReference type="SFLD" id="SFLDG01150">
    <property type="entry name" value="Main.1:_Beta-like"/>
    <property type="match status" value="1"/>
</dbReference>
<dbReference type="Pfam" id="PF00043">
    <property type="entry name" value="GST_C"/>
    <property type="match status" value="1"/>
</dbReference>
<feature type="domain" description="GST N-terminal" evidence="1">
    <location>
        <begin position="1"/>
        <end position="81"/>
    </location>
</feature>
<dbReference type="PANTHER" id="PTHR44051:SF8">
    <property type="entry name" value="GLUTATHIONE S-TRANSFERASE GSTA"/>
    <property type="match status" value="1"/>
</dbReference>
<name>A0A1G5B8B5_9GAMM</name>
<dbReference type="SFLD" id="SFLDS00019">
    <property type="entry name" value="Glutathione_Transferase_(cytos"/>
    <property type="match status" value="1"/>
</dbReference>
<protein>
    <submittedName>
        <fullName evidence="3">Glutathione S-transferase</fullName>
    </submittedName>
</protein>
<dbReference type="EMBL" id="FMUT01000002">
    <property type="protein sequence ID" value="SCX86327.1"/>
    <property type="molecule type" value="Genomic_DNA"/>
</dbReference>
<evidence type="ECO:0000259" key="2">
    <source>
        <dbReference type="PROSITE" id="PS50405"/>
    </source>
</evidence>
<dbReference type="CDD" id="cd03188">
    <property type="entry name" value="GST_C_Beta"/>
    <property type="match status" value="1"/>
</dbReference>
<dbReference type="InterPro" id="IPR004045">
    <property type="entry name" value="Glutathione_S-Trfase_N"/>
</dbReference>
<keyword evidence="4" id="KW-1185">Reference proteome</keyword>
<dbReference type="SFLD" id="SFLDG00358">
    <property type="entry name" value="Main_(cytGST)"/>
    <property type="match status" value="1"/>
</dbReference>